<keyword evidence="1" id="KW-0812">Transmembrane</keyword>
<evidence type="ECO:0000313" key="4">
    <source>
        <dbReference type="Proteomes" id="UP001500908"/>
    </source>
</evidence>
<protein>
    <submittedName>
        <fullName evidence="3">DUF4126 domain-containing protein</fullName>
    </submittedName>
</protein>
<sequence length="200" mass="20349">MLEVLTGTGLASAAGLNAYVPLLAVGLVARSTDVVSLSPGWQWLENPVVLAAFAVLLAVELVADKVPALDSLNDLVQTFVRPTSGGVTFGAGASSLTAGDMAASAQGDGSWWPVIVGALVAFGFHALKALARPVLNTLTAGVAGPVTSTLEDIVSIVTALLALLLPLLLLVVLPLLVGVGVWAWRVRARRRAVGSSTGPP</sequence>
<feature type="domain" description="DUF4126" evidence="2">
    <location>
        <begin position="5"/>
        <end position="185"/>
    </location>
</feature>
<evidence type="ECO:0000259" key="2">
    <source>
        <dbReference type="Pfam" id="PF13548"/>
    </source>
</evidence>
<dbReference type="RefSeq" id="WP_344968723.1">
    <property type="nucleotide sequence ID" value="NZ_BAABDD010000005.1"/>
</dbReference>
<dbReference type="InterPro" id="IPR025196">
    <property type="entry name" value="DUF4126"/>
</dbReference>
<evidence type="ECO:0000313" key="3">
    <source>
        <dbReference type="EMBL" id="GAA3735597.1"/>
    </source>
</evidence>
<feature type="transmembrane region" description="Helical" evidence="1">
    <location>
        <begin position="42"/>
        <end position="63"/>
    </location>
</feature>
<name>A0ABP7FBF6_9ACTN</name>
<feature type="transmembrane region" description="Helical" evidence="1">
    <location>
        <begin position="111"/>
        <end position="131"/>
    </location>
</feature>
<comment type="caution">
    <text evidence="3">The sequence shown here is derived from an EMBL/GenBank/DDBJ whole genome shotgun (WGS) entry which is preliminary data.</text>
</comment>
<accession>A0ABP7FBF6</accession>
<evidence type="ECO:0000256" key="1">
    <source>
        <dbReference type="SAM" id="Phobius"/>
    </source>
</evidence>
<dbReference type="Proteomes" id="UP001500908">
    <property type="component" value="Unassembled WGS sequence"/>
</dbReference>
<proteinExistence type="predicted"/>
<reference evidence="4" key="1">
    <citation type="journal article" date="2019" name="Int. J. Syst. Evol. Microbiol.">
        <title>The Global Catalogue of Microorganisms (GCM) 10K type strain sequencing project: providing services to taxonomists for standard genome sequencing and annotation.</title>
        <authorList>
            <consortium name="The Broad Institute Genomics Platform"/>
            <consortium name="The Broad Institute Genome Sequencing Center for Infectious Disease"/>
            <person name="Wu L."/>
            <person name="Ma J."/>
        </authorList>
    </citation>
    <scope>NUCLEOTIDE SEQUENCE [LARGE SCALE GENOMIC DNA]</scope>
    <source>
        <strain evidence="4">JCM 17137</strain>
    </source>
</reference>
<feature type="transmembrane region" description="Helical" evidence="1">
    <location>
        <begin position="153"/>
        <end position="184"/>
    </location>
</feature>
<gene>
    <name evidence="3" type="ORF">GCM10022402_14730</name>
</gene>
<keyword evidence="1" id="KW-1133">Transmembrane helix</keyword>
<dbReference type="EMBL" id="BAABDD010000005">
    <property type="protein sequence ID" value="GAA3735597.1"/>
    <property type="molecule type" value="Genomic_DNA"/>
</dbReference>
<organism evidence="3 4">
    <name type="scientific">Salinactinospora qingdaonensis</name>
    <dbReference type="NCBI Taxonomy" id="702744"/>
    <lineage>
        <taxon>Bacteria</taxon>
        <taxon>Bacillati</taxon>
        <taxon>Actinomycetota</taxon>
        <taxon>Actinomycetes</taxon>
        <taxon>Streptosporangiales</taxon>
        <taxon>Nocardiopsidaceae</taxon>
        <taxon>Salinactinospora</taxon>
    </lineage>
</organism>
<dbReference type="Pfam" id="PF13548">
    <property type="entry name" value="DUF4126"/>
    <property type="match status" value="1"/>
</dbReference>
<keyword evidence="1" id="KW-0472">Membrane</keyword>
<keyword evidence="4" id="KW-1185">Reference proteome</keyword>